<comment type="caution">
    <text evidence="2">The sequence shown here is derived from an EMBL/GenBank/DDBJ whole genome shotgun (WGS) entry which is preliminary data.</text>
</comment>
<dbReference type="SUPFAM" id="SSF81383">
    <property type="entry name" value="F-box domain"/>
    <property type="match status" value="1"/>
</dbReference>
<keyword evidence="3" id="KW-1185">Reference proteome</keyword>
<reference evidence="2" key="2">
    <citation type="submission" date="2020-06" db="EMBL/GenBank/DDBJ databases">
        <title>Helianthus annuus Genome sequencing and assembly Release 2.</title>
        <authorList>
            <person name="Gouzy J."/>
            <person name="Langlade N."/>
            <person name="Munos S."/>
        </authorList>
    </citation>
    <scope>NUCLEOTIDE SEQUENCE</scope>
    <source>
        <tissue evidence="2">Leaves</tissue>
    </source>
</reference>
<dbReference type="PANTHER" id="PTHR31672:SF13">
    <property type="entry name" value="F-BOX PROTEIN CPR30-LIKE"/>
    <property type="match status" value="1"/>
</dbReference>
<dbReference type="OrthoDB" id="5319261at2759"/>
<evidence type="ECO:0000313" key="2">
    <source>
        <dbReference type="EMBL" id="KAF5814547.1"/>
    </source>
</evidence>
<evidence type="ECO:0000313" key="3">
    <source>
        <dbReference type="Proteomes" id="UP000215914"/>
    </source>
</evidence>
<dbReference type="Pfam" id="PF00646">
    <property type="entry name" value="F-box"/>
    <property type="match status" value="1"/>
</dbReference>
<dbReference type="PANTHER" id="PTHR31672">
    <property type="entry name" value="BNACNNG10540D PROTEIN"/>
    <property type="match status" value="1"/>
</dbReference>
<feature type="domain" description="F-box" evidence="1">
    <location>
        <begin position="1"/>
        <end position="45"/>
    </location>
</feature>
<dbReference type="AlphaFoldDB" id="A0A9K3JGJ3"/>
<dbReference type="NCBIfam" id="TIGR01640">
    <property type="entry name" value="F_box_assoc_1"/>
    <property type="match status" value="1"/>
</dbReference>
<dbReference type="Gene3D" id="1.20.1280.50">
    <property type="match status" value="1"/>
</dbReference>
<dbReference type="SMART" id="SM00256">
    <property type="entry name" value="FBOX"/>
    <property type="match status" value="1"/>
</dbReference>
<dbReference type="PROSITE" id="PS50181">
    <property type="entry name" value="FBOX"/>
    <property type="match status" value="1"/>
</dbReference>
<dbReference type="EMBL" id="MNCJ02000318">
    <property type="protein sequence ID" value="KAF5814547.1"/>
    <property type="molecule type" value="Genomic_DNA"/>
</dbReference>
<gene>
    <name evidence="2" type="ORF">HanXRQr2_Chr03g0112341</name>
</gene>
<reference evidence="2" key="1">
    <citation type="journal article" date="2017" name="Nature">
        <title>The sunflower genome provides insights into oil metabolism, flowering and Asterid evolution.</title>
        <authorList>
            <person name="Badouin H."/>
            <person name="Gouzy J."/>
            <person name="Grassa C.J."/>
            <person name="Murat F."/>
            <person name="Staton S.E."/>
            <person name="Cottret L."/>
            <person name="Lelandais-Briere C."/>
            <person name="Owens G.L."/>
            <person name="Carrere S."/>
            <person name="Mayjonade B."/>
            <person name="Legrand L."/>
            <person name="Gill N."/>
            <person name="Kane N.C."/>
            <person name="Bowers J.E."/>
            <person name="Hubner S."/>
            <person name="Bellec A."/>
            <person name="Berard A."/>
            <person name="Berges H."/>
            <person name="Blanchet N."/>
            <person name="Boniface M.C."/>
            <person name="Brunel D."/>
            <person name="Catrice O."/>
            <person name="Chaidir N."/>
            <person name="Claudel C."/>
            <person name="Donnadieu C."/>
            <person name="Faraut T."/>
            <person name="Fievet G."/>
            <person name="Helmstetter N."/>
            <person name="King M."/>
            <person name="Knapp S.J."/>
            <person name="Lai Z."/>
            <person name="Le Paslier M.C."/>
            <person name="Lippi Y."/>
            <person name="Lorenzon L."/>
            <person name="Mandel J.R."/>
            <person name="Marage G."/>
            <person name="Marchand G."/>
            <person name="Marquand E."/>
            <person name="Bret-Mestries E."/>
            <person name="Morien E."/>
            <person name="Nambeesan S."/>
            <person name="Nguyen T."/>
            <person name="Pegot-Espagnet P."/>
            <person name="Pouilly N."/>
            <person name="Raftis F."/>
            <person name="Sallet E."/>
            <person name="Schiex T."/>
            <person name="Thomas J."/>
            <person name="Vandecasteele C."/>
            <person name="Vares D."/>
            <person name="Vear F."/>
            <person name="Vautrin S."/>
            <person name="Crespi M."/>
            <person name="Mangin B."/>
            <person name="Burke J.M."/>
            <person name="Salse J."/>
            <person name="Munos S."/>
            <person name="Vincourt P."/>
            <person name="Rieseberg L.H."/>
            <person name="Langlade N.B."/>
        </authorList>
    </citation>
    <scope>NUCLEOTIDE SEQUENCE</scope>
    <source>
        <tissue evidence="2">Leaves</tissue>
    </source>
</reference>
<dbReference type="InterPro" id="IPR013187">
    <property type="entry name" value="F-box-assoc_dom_typ3"/>
</dbReference>
<dbReference type="InterPro" id="IPR050796">
    <property type="entry name" value="SCF_F-box_component"/>
</dbReference>
<name>A0A9K3JGJ3_HELAN</name>
<dbReference type="InterPro" id="IPR001810">
    <property type="entry name" value="F-box_dom"/>
</dbReference>
<protein>
    <submittedName>
        <fullName evidence="2">F-box domain-containing protein</fullName>
    </submittedName>
</protein>
<sequence>MEDCVLPENPILEVLSRLLVKTITRFKCVCKKWRDLVSDTYFIDLHLSRSPSCLMIHQYVYPGPILELIEVDHEVDYHRLTLDHVKSLNLHLTAVRFHFLIIQVGSVNGLICLLSHRFDVTCIFNPVVKEYVILPQPPHSEDIWSLSYGFRVSMAGEYKVISLRCGWTKSENHEAELTVEIEIYTLGTDQWRRLGQIPYNVNYSGDMDSGVFVNSHVYWIDDAQVYDFDLNTETFELFPSPTGEPRDEQESKKMLGVLKGSLSLFSGSALLRVHHLGDEGIFLA</sequence>
<proteinExistence type="predicted"/>
<dbReference type="InterPro" id="IPR036047">
    <property type="entry name" value="F-box-like_dom_sf"/>
</dbReference>
<dbReference type="Gramene" id="mRNA:HanXRQr2_Chr03g0112341">
    <property type="protein sequence ID" value="CDS:HanXRQr2_Chr03g0112341.1"/>
    <property type="gene ID" value="HanXRQr2_Chr03g0112341"/>
</dbReference>
<dbReference type="Pfam" id="PF08268">
    <property type="entry name" value="FBA_3"/>
    <property type="match status" value="1"/>
</dbReference>
<dbReference type="Proteomes" id="UP000215914">
    <property type="component" value="Unassembled WGS sequence"/>
</dbReference>
<accession>A0A9K3JGJ3</accession>
<dbReference type="InterPro" id="IPR017451">
    <property type="entry name" value="F-box-assoc_interact_dom"/>
</dbReference>
<evidence type="ECO:0000259" key="1">
    <source>
        <dbReference type="PROSITE" id="PS50181"/>
    </source>
</evidence>
<organism evidence="2 3">
    <name type="scientific">Helianthus annuus</name>
    <name type="common">Common sunflower</name>
    <dbReference type="NCBI Taxonomy" id="4232"/>
    <lineage>
        <taxon>Eukaryota</taxon>
        <taxon>Viridiplantae</taxon>
        <taxon>Streptophyta</taxon>
        <taxon>Embryophyta</taxon>
        <taxon>Tracheophyta</taxon>
        <taxon>Spermatophyta</taxon>
        <taxon>Magnoliopsida</taxon>
        <taxon>eudicotyledons</taxon>
        <taxon>Gunneridae</taxon>
        <taxon>Pentapetalae</taxon>
        <taxon>asterids</taxon>
        <taxon>campanulids</taxon>
        <taxon>Asterales</taxon>
        <taxon>Asteraceae</taxon>
        <taxon>Asteroideae</taxon>
        <taxon>Heliantheae alliance</taxon>
        <taxon>Heliantheae</taxon>
        <taxon>Helianthus</taxon>
    </lineage>
</organism>